<accession>A0A067MY68</accession>
<dbReference type="InParanoid" id="A0A067MY68"/>
<dbReference type="SMART" id="SM00239">
    <property type="entry name" value="C2"/>
    <property type="match status" value="1"/>
</dbReference>
<dbReference type="Pfam" id="PF24883">
    <property type="entry name" value="NPHP3_N"/>
    <property type="match status" value="1"/>
</dbReference>
<dbReference type="HOGENOM" id="CLU_260430_0_0_1"/>
<keyword evidence="1" id="KW-0677">Repeat</keyword>
<dbReference type="Gene3D" id="3.40.50.300">
    <property type="entry name" value="P-loop containing nucleotide triphosphate hydrolases"/>
    <property type="match status" value="1"/>
</dbReference>
<dbReference type="EMBL" id="KL198027">
    <property type="protein sequence ID" value="KDQ16476.1"/>
    <property type="molecule type" value="Genomic_DNA"/>
</dbReference>
<gene>
    <name evidence="3" type="ORF">BOTBODRAFT_250111</name>
</gene>
<dbReference type="CDD" id="cd00030">
    <property type="entry name" value="C2"/>
    <property type="match status" value="1"/>
</dbReference>
<dbReference type="Gene3D" id="1.25.40.10">
    <property type="entry name" value="Tetratricopeptide repeat domain"/>
    <property type="match status" value="3"/>
</dbReference>
<dbReference type="PROSITE" id="PS50004">
    <property type="entry name" value="C2"/>
    <property type="match status" value="1"/>
</dbReference>
<sequence>MVHSNEISETDATRSDVGEELKLTVVSANDLPQLSLFRKSFKALVTLRASGQTWSTRVSRRNGSPWWEEEFDFEQLVGTAEVRFEELRAKQRQAHEEDIDYVAFDLPVVTSEPSQPQPSISLRVHKGVTAPKPALAMALEARSSTQDNMQRLRMGPEVPTAPTGASDAASSARDAAKAVGSAKEVKELYDITLGSVKAFMEMVDDLAKIHPYANAAWKVLSAGYKIAVAQEERDDALCELLESMSTALDQVCRFNKVAKHKLDKDVIAQVAKKTNECALFIEKYCETKSFARRAVKNIFSNAGEEIARFKNDFDLLRKNLDTGAILSLTEGLSGVNEDIYKIGEGVKDIARNVERTARTAILDKLPYAAGASWSPKSGCLPGTREALVEEIMNWIRGTSASDGAEILCLTGVAGSGKSAIAHTVARRCREEGILASSFFFNREFEERHQPDKLLSTMARDLAARYPDIGSQLGLALEADQSLATASLSRQFAPLIAEPCRRHTFDHSIAFVLDALDEIKYPPDVLEIFRDDVPQLPQACRLFVTSRDMQHIDTHLLGSAHVCLRTINLDEGVNLGDLCTYIDWRCRDIAKKRGLGPSWPNQVLKDMVISKAQGLFQWAVTVFQALDCAYDPAGELEALLAGLQAGLSPEEKMDEIYSKILQAYNWNEHGFKRDYDLVMGVILAAKSPLSVSALQILHHGIPNINSLLSRLGALLTGWRDSNQPVRILHLSLRDFLTARALDSTPFHICEKDHSRRLGLLCLAFLNENLKHDTPGVGYLESDSPGIPTTSKSQVSEALWYACEFWTAHILEYNTPAPTELNEPLRSFLSARLILWMEVCTSIDTFKGFQQIKLWIESLFPEDISLMSDELDSRLAGALDDISERLSYMDRREEALLAIQEAVELRRRPMEGKSTTFNNDLASSLRDLSLRFFDVGRREDALAAILEAVNLHRKLANGRPAEFNLDLARSLNHLSNHLSALGQREDALAASQDSVGLYRQLTQDRPAVLNPDLALSLVNLSICLSDLGQREDALTIIREAVDLHRQLAQDRPTTFSPGLAKSLNNLSNHLSDLGQREDALAAIREAVELRRQLAHNRPATFNPVLASSLNNLSVCLSDLGQREDALEAIREAVELNRQLAQDRPAAFNPVLADSLNNLSNRLSDLGQQEDALAAIRGAVELRRQLARDRPAAFNPVLACSLNNLSCRLSDLGKLEDALAATREAVGLCRQLTQDSPAAFNPNLARYLYNLSIHLSALGYREEALAAAKEAVELYRPLAKEIPAVFKSRLVGSLRRLSQTLWKLGQKDDAVAAKQEADALDSPEASSDT</sequence>
<evidence type="ECO:0000256" key="1">
    <source>
        <dbReference type="ARBA" id="ARBA00022737"/>
    </source>
</evidence>
<dbReference type="OrthoDB" id="3267051at2759"/>
<dbReference type="SUPFAM" id="SSF49562">
    <property type="entry name" value="C2 domain (Calcium/lipid-binding domain, CaLB)"/>
    <property type="match status" value="1"/>
</dbReference>
<proteinExistence type="predicted"/>
<dbReference type="Pfam" id="PF00168">
    <property type="entry name" value="C2"/>
    <property type="match status" value="1"/>
</dbReference>
<dbReference type="Proteomes" id="UP000027195">
    <property type="component" value="Unassembled WGS sequence"/>
</dbReference>
<dbReference type="SMART" id="SM00028">
    <property type="entry name" value="TPR"/>
    <property type="match status" value="6"/>
</dbReference>
<dbReference type="InterPro" id="IPR026000">
    <property type="entry name" value="Apc5_dom"/>
</dbReference>
<dbReference type="Pfam" id="PF13374">
    <property type="entry name" value="TPR_10"/>
    <property type="match status" value="5"/>
</dbReference>
<evidence type="ECO:0000313" key="3">
    <source>
        <dbReference type="EMBL" id="KDQ16476.1"/>
    </source>
</evidence>
<dbReference type="InterPro" id="IPR035892">
    <property type="entry name" value="C2_domain_sf"/>
</dbReference>
<feature type="domain" description="C2" evidence="2">
    <location>
        <begin position="3"/>
        <end position="119"/>
    </location>
</feature>
<reference evidence="4" key="1">
    <citation type="journal article" date="2014" name="Proc. Natl. Acad. Sci. U.S.A.">
        <title>Extensive sampling of basidiomycete genomes demonstrates inadequacy of the white-rot/brown-rot paradigm for wood decay fungi.</title>
        <authorList>
            <person name="Riley R."/>
            <person name="Salamov A.A."/>
            <person name="Brown D.W."/>
            <person name="Nagy L.G."/>
            <person name="Floudas D."/>
            <person name="Held B.W."/>
            <person name="Levasseur A."/>
            <person name="Lombard V."/>
            <person name="Morin E."/>
            <person name="Otillar R."/>
            <person name="Lindquist E.A."/>
            <person name="Sun H."/>
            <person name="LaButti K.M."/>
            <person name="Schmutz J."/>
            <person name="Jabbour D."/>
            <person name="Luo H."/>
            <person name="Baker S.E."/>
            <person name="Pisabarro A.G."/>
            <person name="Walton J.D."/>
            <person name="Blanchette R.A."/>
            <person name="Henrissat B."/>
            <person name="Martin F."/>
            <person name="Cullen D."/>
            <person name="Hibbett D.S."/>
            <person name="Grigoriev I.V."/>
        </authorList>
    </citation>
    <scope>NUCLEOTIDE SEQUENCE [LARGE SCALE GENOMIC DNA]</scope>
    <source>
        <strain evidence="4">FD-172 SS1</strain>
    </source>
</reference>
<dbReference type="SUPFAM" id="SSF52540">
    <property type="entry name" value="P-loop containing nucleoside triphosphate hydrolases"/>
    <property type="match status" value="1"/>
</dbReference>
<evidence type="ECO:0000259" key="2">
    <source>
        <dbReference type="PROSITE" id="PS50004"/>
    </source>
</evidence>
<dbReference type="SUPFAM" id="SSF48452">
    <property type="entry name" value="TPR-like"/>
    <property type="match status" value="3"/>
</dbReference>
<evidence type="ECO:0000313" key="4">
    <source>
        <dbReference type="Proteomes" id="UP000027195"/>
    </source>
</evidence>
<organism evidence="3 4">
    <name type="scientific">Botryobasidium botryosum (strain FD-172 SS1)</name>
    <dbReference type="NCBI Taxonomy" id="930990"/>
    <lineage>
        <taxon>Eukaryota</taxon>
        <taxon>Fungi</taxon>
        <taxon>Dikarya</taxon>
        <taxon>Basidiomycota</taxon>
        <taxon>Agaricomycotina</taxon>
        <taxon>Agaricomycetes</taxon>
        <taxon>Cantharellales</taxon>
        <taxon>Botryobasidiaceae</taxon>
        <taxon>Botryobasidium</taxon>
    </lineage>
</organism>
<dbReference type="InterPro" id="IPR011990">
    <property type="entry name" value="TPR-like_helical_dom_sf"/>
</dbReference>
<dbReference type="InterPro" id="IPR019734">
    <property type="entry name" value="TPR_rpt"/>
</dbReference>
<keyword evidence="4" id="KW-1185">Reference proteome</keyword>
<dbReference type="STRING" id="930990.A0A067MY68"/>
<dbReference type="InterPro" id="IPR000008">
    <property type="entry name" value="C2_dom"/>
</dbReference>
<name>A0A067MY68_BOTB1</name>
<protein>
    <recommendedName>
        <fullName evidence="2">C2 domain-containing protein</fullName>
    </recommendedName>
</protein>
<dbReference type="InterPro" id="IPR056884">
    <property type="entry name" value="NPHP3-like_N"/>
</dbReference>
<dbReference type="PANTHER" id="PTHR19959">
    <property type="entry name" value="KINESIN LIGHT CHAIN"/>
    <property type="match status" value="1"/>
</dbReference>
<dbReference type="Pfam" id="PF12862">
    <property type="entry name" value="ANAPC5"/>
    <property type="match status" value="1"/>
</dbReference>
<dbReference type="Gene3D" id="2.60.40.150">
    <property type="entry name" value="C2 domain"/>
    <property type="match status" value="1"/>
</dbReference>
<dbReference type="InterPro" id="IPR027417">
    <property type="entry name" value="P-loop_NTPase"/>
</dbReference>
<dbReference type="PANTHER" id="PTHR19959:SF119">
    <property type="entry name" value="FUNGAL LIPASE-LIKE DOMAIN-CONTAINING PROTEIN"/>
    <property type="match status" value="1"/>
</dbReference>